<dbReference type="RefSeq" id="WP_058950161.1">
    <property type="nucleotide sequence ID" value="NZ_BBXV01000023.1"/>
</dbReference>
<dbReference type="Proteomes" id="UP000052946">
    <property type="component" value="Unassembled WGS sequence"/>
</dbReference>
<feature type="domain" description="YopX protein" evidence="1">
    <location>
        <begin position="6"/>
        <end position="145"/>
    </location>
</feature>
<protein>
    <submittedName>
        <fullName evidence="2">Prophage Lp1 protein</fullName>
    </submittedName>
</protein>
<reference evidence="2 3" key="2">
    <citation type="journal article" date="2016" name="Genome Announc.">
        <title>Draft Genome Sequence of Oceanobacillus picturae Heshi-B3, Isolated from Fermented Rice Bran in a Traditional Japanese Seafood Dish.</title>
        <authorList>
            <person name="Akuzawa S."/>
            <person name="Nagaoka J."/>
            <person name="Kanekatsu M."/>
            <person name="Kanesaki Y."/>
            <person name="Suzuki T."/>
        </authorList>
    </citation>
    <scope>NUCLEOTIDE SEQUENCE [LARGE SCALE GENOMIC DNA]</scope>
    <source>
        <strain evidence="2 3">Heshi-B3</strain>
    </source>
</reference>
<comment type="caution">
    <text evidence="2">The sequence shown here is derived from an EMBL/GenBank/DDBJ whole genome shotgun (WGS) entry which is preliminary data.</text>
</comment>
<dbReference type="AlphaFoldDB" id="A0A0U9H5T4"/>
<dbReference type="InterPro" id="IPR023385">
    <property type="entry name" value="YopX-like_C"/>
</dbReference>
<dbReference type="SUPFAM" id="SSF159006">
    <property type="entry name" value="YopX-like"/>
    <property type="match status" value="1"/>
</dbReference>
<name>A0A0U9H5T4_9BACI</name>
<accession>A0A0U9H5T4</accession>
<organism evidence="2 3">
    <name type="scientific">Oceanobacillus picturae</name>
    <dbReference type="NCBI Taxonomy" id="171693"/>
    <lineage>
        <taxon>Bacteria</taxon>
        <taxon>Bacillati</taxon>
        <taxon>Bacillota</taxon>
        <taxon>Bacilli</taxon>
        <taxon>Bacillales</taxon>
        <taxon>Bacillaceae</taxon>
        <taxon>Oceanobacillus</taxon>
    </lineage>
</organism>
<gene>
    <name evidence="2" type="ORF">OPHB3_1941</name>
</gene>
<proteinExistence type="predicted"/>
<evidence type="ECO:0000259" key="1">
    <source>
        <dbReference type="Pfam" id="PF09643"/>
    </source>
</evidence>
<reference evidence="3" key="1">
    <citation type="submission" date="2015-07" db="EMBL/GenBank/DDBJ databases">
        <title>Draft Genome Sequence of Oceanobacillus picturae Heshi-B3 that Was Isolated from Fermented Rice Bran with Aging Salted Mackerel, Which Was Named Heshiko as Traditional Fermented Seafood in Japan.</title>
        <authorList>
            <person name="Akuzawa S."/>
            <person name="Nakagawa J."/>
            <person name="Kanekatsu T."/>
            <person name="Kanesaki Y."/>
            <person name="Suzuki T."/>
        </authorList>
    </citation>
    <scope>NUCLEOTIDE SEQUENCE [LARGE SCALE GENOMIC DNA]</scope>
    <source>
        <strain evidence="3">Heshi-B3</strain>
    </source>
</reference>
<dbReference type="InterPro" id="IPR019096">
    <property type="entry name" value="YopX_protein"/>
</dbReference>
<evidence type="ECO:0000313" key="2">
    <source>
        <dbReference type="EMBL" id="GAQ18002.1"/>
    </source>
</evidence>
<sequence>MDREIKFRAWDKVNEKMLNYGTDEACEVWEDGCDYMGMSFITHQPNIIWMQYTGLEDDHGKEVFEGDILEFEDIGEEGYEYKDGYDFINRATIVFEEGRFVLSNFLDINSAVIEEVRDENHDHLVNIIDSSRIIGNIYEDSHLLEGDSHV</sequence>
<dbReference type="EMBL" id="BBXV01000023">
    <property type="protein sequence ID" value="GAQ18002.1"/>
    <property type="molecule type" value="Genomic_DNA"/>
</dbReference>
<dbReference type="Pfam" id="PF09643">
    <property type="entry name" value="YopX"/>
    <property type="match status" value="1"/>
</dbReference>
<dbReference type="OrthoDB" id="1809393at2"/>
<dbReference type="Gene3D" id="2.30.30.290">
    <property type="entry name" value="YopX-like domains"/>
    <property type="match status" value="1"/>
</dbReference>
<evidence type="ECO:0000313" key="3">
    <source>
        <dbReference type="Proteomes" id="UP000052946"/>
    </source>
</evidence>